<evidence type="ECO:0000256" key="5">
    <source>
        <dbReference type="SAM" id="MobiDB-lite"/>
    </source>
</evidence>
<evidence type="ECO:0000259" key="6">
    <source>
        <dbReference type="PROSITE" id="PS52004"/>
    </source>
</evidence>
<sequence length="2557" mass="276570">MKDPIAIVGCGAVLPGALSPDELWHAVLEGRDLLKPVPDGAWPVPPELVERPKLRAKAAGPHVPFRGGFVQGFDAVFDAKAYDLPTEEVLALDRSSQWLLHAARQAVGELAQPEVAGERAAIVVGNLSYPTRNMTELAYAAAIGSALPGSRPVPQRQWLDRFVSGRPAHVLAQGLGVTGPAFCLDAACASSLYAVKHACDYLRDGIADVVVTGGVNGCDNIFLHRGFAEIGALSPTARSRPFSKHADGLLPAEGAAALVLKRLEDAVRAGDHIHAVIRGVGLSNDGRCKGLLLPDSGGQVRAIEAAYRGTGLCPSDLSLMECHATGTPGGDGTEIESLIQVMGDIRDLPVGSLKSNIGHLVTVAGTAAIIKVIGAMKHGLRPATLHAEDWISEFENSPLRPLLQKENWPDDVPRRAGINNFGFGGSNAHLVLEEFVPARRLHSVPVTSDVFSKQHAGEEQRNLDDDIVVCGIGVIHGNERGFGAFARKVAGPNPSEGDERTESVVLPLLKLGFPPNDLKQSLSQQTLALEAGLQAVTDIDLPASERCGVLIGMGADFDAVRPGLAWRMEQALRDQQAGEGGAPSFDADIGGLTGPAYVMGAMPNLPANRINIQLDMRGLGFTVSSEELSGLTALDIGIRALRQGELDFVLAGAVDLSTEVLHRKACKMLPEIGERTHADGAIVFALKRRADAEHSGDPIISVLDVGAMERLPRPGEAVSEASALGQAHAASALFELAAGLATRLHGGHLLPKGREVSDDRPAEIGARSFTGWTQSASLRPLDRQPASLHDGEVPYLAFAAAETSEQLAVMLRSGRSSSKGHLRIAVTAGTAGQLAGRIDRSIQQLEAGGVPEGPGIEFGSTEFDGDVAFVFPGLASAYPGVLGQSLKSFPEVRDRLDRVHGPEAFNRIGRLKSAWKDRDITVSEIATVGAGASIFNVTLLRSVLGVQADACLGVSMGELSMMFSHGLWEAPITFMEGLERSGFYRNIAEDSPLLPDYFGLEPEECGGWRSFEIVGPVEELRDLIDRTEHVWLLIINSPNRCLIGGENGACSALVARLPRRFQAMPRPKSIAFHAPFAERFSDDLRTHLASQETRTSNGIRYYLNAVNDSIDPTTAKTTELWVRQGVQTVDFPSTVLKAWDDGVRAFIDVGPRSTLASSIHCTLGHRPHISVGLDLVRRDDLSQLADACAKLFAYGVTVSIQGLARRLDRMRRAEAPDSGRTISFPAHLPEIVVRLNAAGVGGAERSIDPQPEEFQRPHVMPRPPCLPRSAPVTPSAGYSHWPQACSERRVMTDPCLTSRREDPEDSSLLLVAQGRATAFSTSGSATAMPLPPDTSSAVESVTRRPVRSATPPSGRAKPKPVVVGRSSVPEPLERLRPSGPTLDRAALELASRDKISKVFGEMFVSQDGYLRQCRMPAPPLLLADRVTGLEGEPGSMGKGICWTETDVRPDSWYLHDGLMPTGILIEAGQADLLLISWLGADFLNQGERVYRLLGCEITFHEGDLPRIGDTIGYQIHVDAHANVGDTRLFFFRYDACIGDRLISSVRHGQAGFFTDAELANSDGVLWSPDEDAPKSDARMDPAPATSLKRSFSAAELKAFAEGDAFACFGAGFEFAAAHQRTPKIPAGRMQLIDRVPLFDPAGGPWGRGYLMAECDVPMDSWFYDGHFHNDPCMPGTLMAEAAVQALELYVAALGFTIERDGWRFQPATGEAFKFECRGQVVPDKLHHITYEIFIEEVIDGVQPKVYAALLARSDGFKVFLCRRFGVTLVRDWPLSSRSTSIDALPERRIVSPSGDVPGDHASLMASAWGRPSAAFGAMYRELDVEGCPPRLPGPPYKFISRILSVDCPPGRPTIGGKLTSEYDVPADAWYFRDGGTGTMPFSVLSEVALQPCGWFASYMGYALGKRVKVRNLNGKNCKTHREIWPDSGTVTVEVSFIKAAQVGPMTLVFYEVTCRLGDDAIISLETDFGFFPPEALAQQRGLATTDAMRAVLKGPQQVVSREESKAVLAGKQQPLLPSGLLGLVDEVTGFWPDGGEAGLGRAMGRQRVEPSAWYFKAHFFTDPVQAGSLGLEALFTLLKAVVKMKNLHQGFKFPRFESPALGEALVWAYRGQVVPANKEVLTEIEIVEVINESESVLIRAKGSLWVDGLRIYEVSNYCLRIRELEKQSTPAVDAGPGVVRIDPDAQPWLKDHKPSYVIPAYPLLGVAGLLLESAGADAAAAPVRRIDMLEVRGWLLLDAGPLDLLFRRVPMSDGSERVTFHRVRGGVPEKRPAGVAISSREPGGSAPDVWQRLEHEWVESDPYGAGGLFHDGAFQVVDSIKWGDNCSSFDFDAAGARASADDNPTILLDTLFHGFPHHAPERWYGAVAAGQVAFPYRLDHFTLYGALPRSGRVTVVTRRRDMPTLRTLRFDVQVQLEGRVIIDATMTEALIPTGVPQCMTSTDVRRYCQDRVAMPAFSVSSLLPDCTRLTTGDLQRASWLPGTYQVIYDVSPEARDDPRASVEQIAIKDHIAKKYAIHPADVRIESDSVRPGANPSLALSSLLREWVDDCSFEVRDV</sequence>
<keyword evidence="3 7" id="KW-0808">Transferase</keyword>
<dbReference type="InterPro" id="IPR016035">
    <property type="entry name" value="Acyl_Trfase/lysoPLipase"/>
</dbReference>
<dbReference type="Gene3D" id="3.10.129.10">
    <property type="entry name" value="Hotdog Thioesterase"/>
    <property type="match status" value="4"/>
</dbReference>
<reference evidence="7 8" key="1">
    <citation type="submission" date="2019-06" db="EMBL/GenBank/DDBJ databases">
        <title>Whole genome sequence for Rhodospirillaceae sp. R148.</title>
        <authorList>
            <person name="Wang G."/>
        </authorList>
    </citation>
    <scope>NUCLEOTIDE SEQUENCE [LARGE SCALE GENOMIC DNA]</scope>
    <source>
        <strain evidence="7 8">R148</strain>
    </source>
</reference>
<dbReference type="GO" id="GO:0016829">
    <property type="term" value="F:lyase activity"/>
    <property type="evidence" value="ECO:0007669"/>
    <property type="project" value="UniProtKB-KW"/>
</dbReference>
<dbReference type="CDD" id="cd00833">
    <property type="entry name" value="PKS"/>
    <property type="match status" value="1"/>
</dbReference>
<dbReference type="PROSITE" id="PS00606">
    <property type="entry name" value="KS3_1"/>
    <property type="match status" value="1"/>
</dbReference>
<dbReference type="GO" id="GO:0004315">
    <property type="term" value="F:3-oxoacyl-[acyl-carrier-protein] synthase activity"/>
    <property type="evidence" value="ECO:0007669"/>
    <property type="project" value="InterPro"/>
</dbReference>
<keyword evidence="2" id="KW-0597">Phosphoprotein</keyword>
<dbReference type="Pfam" id="PF07977">
    <property type="entry name" value="FabA"/>
    <property type="match status" value="2"/>
</dbReference>
<dbReference type="EMBL" id="VHSH01000006">
    <property type="protein sequence ID" value="TQV78629.1"/>
    <property type="molecule type" value="Genomic_DNA"/>
</dbReference>
<dbReference type="InterPro" id="IPR029069">
    <property type="entry name" value="HotDog_dom_sf"/>
</dbReference>
<evidence type="ECO:0000313" key="8">
    <source>
        <dbReference type="Proteomes" id="UP000315252"/>
    </source>
</evidence>
<dbReference type="InterPro" id="IPR014043">
    <property type="entry name" value="Acyl_transferase_dom"/>
</dbReference>
<dbReference type="Pfam" id="PF00109">
    <property type="entry name" value="ketoacyl-synt"/>
    <property type="match status" value="2"/>
</dbReference>
<dbReference type="SMART" id="SM00825">
    <property type="entry name" value="PKS_KS"/>
    <property type="match status" value="1"/>
</dbReference>
<dbReference type="InterPro" id="IPR016039">
    <property type="entry name" value="Thiolase-like"/>
</dbReference>
<dbReference type="PANTHER" id="PTHR43775:SF37">
    <property type="entry name" value="SI:DKEY-61P9.11"/>
    <property type="match status" value="1"/>
</dbReference>
<dbReference type="PROSITE" id="PS52004">
    <property type="entry name" value="KS3_2"/>
    <property type="match status" value="1"/>
</dbReference>
<dbReference type="InterPro" id="IPR013114">
    <property type="entry name" value="FabA_FabZ"/>
</dbReference>
<feature type="region of interest" description="Disordered" evidence="5">
    <location>
        <begin position="1321"/>
        <end position="1364"/>
    </location>
</feature>
<dbReference type="InterPro" id="IPR001227">
    <property type="entry name" value="Ac_transferase_dom_sf"/>
</dbReference>
<dbReference type="SUPFAM" id="SSF54637">
    <property type="entry name" value="Thioesterase/thiol ester dehydrase-isomerase"/>
    <property type="match status" value="4"/>
</dbReference>
<feature type="domain" description="Ketosynthase family 3 (KS3)" evidence="6">
    <location>
        <begin position="2"/>
        <end position="434"/>
    </location>
</feature>
<dbReference type="Gene3D" id="3.40.47.10">
    <property type="match status" value="2"/>
</dbReference>
<evidence type="ECO:0000256" key="3">
    <source>
        <dbReference type="ARBA" id="ARBA00022679"/>
    </source>
</evidence>
<dbReference type="GO" id="GO:0004312">
    <property type="term" value="F:fatty acid synthase activity"/>
    <property type="evidence" value="ECO:0007669"/>
    <property type="project" value="TreeGrafter"/>
</dbReference>
<gene>
    <name evidence="7" type="ORF">FKG95_18960</name>
</gene>
<dbReference type="Pfam" id="PF00698">
    <property type="entry name" value="Acyl_transf_1"/>
    <property type="match status" value="1"/>
</dbReference>
<dbReference type="GO" id="GO:0071770">
    <property type="term" value="P:DIM/DIP cell wall layer assembly"/>
    <property type="evidence" value="ECO:0007669"/>
    <property type="project" value="TreeGrafter"/>
</dbReference>
<comment type="caution">
    <text evidence="7">The sequence shown here is derived from an EMBL/GenBank/DDBJ whole genome shotgun (WGS) entry which is preliminary data.</text>
</comment>
<dbReference type="InterPro" id="IPR014030">
    <property type="entry name" value="Ketoacyl_synth_N"/>
</dbReference>
<evidence type="ECO:0000256" key="1">
    <source>
        <dbReference type="ARBA" id="ARBA00022450"/>
    </source>
</evidence>
<dbReference type="InterPro" id="IPR042104">
    <property type="entry name" value="PKS_dehydratase_sf"/>
</dbReference>
<proteinExistence type="predicted"/>
<evidence type="ECO:0000256" key="4">
    <source>
        <dbReference type="ARBA" id="ARBA00023239"/>
    </source>
</evidence>
<protein>
    <submittedName>
        <fullName evidence="7">Acyltransferase domain-containing protein</fullName>
    </submittedName>
</protein>
<dbReference type="Pfam" id="PF02801">
    <property type="entry name" value="Ketoacyl-synt_C"/>
    <property type="match status" value="1"/>
</dbReference>
<dbReference type="Proteomes" id="UP000315252">
    <property type="component" value="Unassembled WGS sequence"/>
</dbReference>
<keyword evidence="1" id="KW-0596">Phosphopantetheine</keyword>
<dbReference type="SMART" id="SM00827">
    <property type="entry name" value="PKS_AT"/>
    <property type="match status" value="1"/>
</dbReference>
<dbReference type="SUPFAM" id="SSF53901">
    <property type="entry name" value="Thiolase-like"/>
    <property type="match status" value="2"/>
</dbReference>
<dbReference type="OrthoDB" id="9778690at2"/>
<dbReference type="SUPFAM" id="SSF52151">
    <property type="entry name" value="FabD/lysophospholipase-like"/>
    <property type="match status" value="1"/>
</dbReference>
<dbReference type="GO" id="GO:0006633">
    <property type="term" value="P:fatty acid biosynthetic process"/>
    <property type="evidence" value="ECO:0007669"/>
    <property type="project" value="InterPro"/>
</dbReference>
<dbReference type="Gene3D" id="3.40.366.10">
    <property type="entry name" value="Malonyl-Coenzyme A Acyl Carrier Protein, domain 2"/>
    <property type="match status" value="1"/>
</dbReference>
<keyword evidence="8" id="KW-1185">Reference proteome</keyword>
<dbReference type="Gene3D" id="3.30.70.3290">
    <property type="match status" value="1"/>
</dbReference>
<dbReference type="InterPro" id="IPR020841">
    <property type="entry name" value="PKS_Beta-ketoAc_synthase_dom"/>
</dbReference>
<name>A0A545TN19_9PROT</name>
<dbReference type="Gene3D" id="3.10.129.110">
    <property type="entry name" value="Polyketide synthase dehydratase"/>
    <property type="match status" value="1"/>
</dbReference>
<dbReference type="InterPro" id="IPR050091">
    <property type="entry name" value="PKS_NRPS_Biosynth_Enz"/>
</dbReference>
<keyword evidence="7" id="KW-0012">Acyltransferase</keyword>
<dbReference type="GO" id="GO:0005886">
    <property type="term" value="C:plasma membrane"/>
    <property type="evidence" value="ECO:0007669"/>
    <property type="project" value="TreeGrafter"/>
</dbReference>
<organism evidence="7 8">
    <name type="scientific">Denitrobaculum tricleocarpae</name>
    <dbReference type="NCBI Taxonomy" id="2591009"/>
    <lineage>
        <taxon>Bacteria</taxon>
        <taxon>Pseudomonadati</taxon>
        <taxon>Pseudomonadota</taxon>
        <taxon>Alphaproteobacteria</taxon>
        <taxon>Rhodospirillales</taxon>
        <taxon>Rhodospirillaceae</taxon>
        <taxon>Denitrobaculum</taxon>
    </lineage>
</organism>
<dbReference type="InterPro" id="IPR014031">
    <property type="entry name" value="Ketoacyl_synth_C"/>
</dbReference>
<dbReference type="GO" id="GO:0005737">
    <property type="term" value="C:cytoplasm"/>
    <property type="evidence" value="ECO:0007669"/>
    <property type="project" value="TreeGrafter"/>
</dbReference>
<accession>A0A545TN19</accession>
<dbReference type="InterPro" id="IPR018201">
    <property type="entry name" value="Ketoacyl_synth_AS"/>
</dbReference>
<evidence type="ECO:0000313" key="7">
    <source>
        <dbReference type="EMBL" id="TQV78629.1"/>
    </source>
</evidence>
<keyword evidence="4" id="KW-0456">Lyase</keyword>
<dbReference type="PANTHER" id="PTHR43775">
    <property type="entry name" value="FATTY ACID SYNTHASE"/>
    <property type="match status" value="1"/>
</dbReference>
<dbReference type="RefSeq" id="WP_142897961.1">
    <property type="nucleotide sequence ID" value="NZ_ML660057.1"/>
</dbReference>
<evidence type="ECO:0000256" key="2">
    <source>
        <dbReference type="ARBA" id="ARBA00022553"/>
    </source>
</evidence>